<evidence type="ECO:0000256" key="2">
    <source>
        <dbReference type="SAM" id="Coils"/>
    </source>
</evidence>
<dbReference type="Pfam" id="PF21773">
    <property type="entry name" value="ODAD1_CC"/>
    <property type="match status" value="1"/>
</dbReference>
<evidence type="ECO:0000313" key="5">
    <source>
        <dbReference type="Proteomes" id="UP001356427"/>
    </source>
</evidence>
<proteinExistence type="predicted"/>
<dbReference type="InterPro" id="IPR051876">
    <property type="entry name" value="ODA-DC/CCD"/>
</dbReference>
<keyword evidence="1 2" id="KW-0175">Coiled coil</keyword>
<dbReference type="EMBL" id="JAGTTL010000019">
    <property type="protein sequence ID" value="KAK6307912.1"/>
    <property type="molecule type" value="Genomic_DNA"/>
</dbReference>
<dbReference type="PANTHER" id="PTHR21694">
    <property type="entry name" value="COILED-COIL DOMAIN-CONTAINING PROTEIN 63"/>
    <property type="match status" value="1"/>
</dbReference>
<gene>
    <name evidence="4" type="ORF">J4Q44_G00211830</name>
</gene>
<evidence type="ECO:0000256" key="1">
    <source>
        <dbReference type="ARBA" id="ARBA00023054"/>
    </source>
</evidence>
<dbReference type="PANTHER" id="PTHR21694:SF35">
    <property type="entry name" value="OUTER DYNEIN ARM-DOCKING COMPLEX SUBUNIT 1"/>
    <property type="match status" value="1"/>
</dbReference>
<comment type="caution">
    <text evidence="4">The sequence shown here is derived from an EMBL/GenBank/DDBJ whole genome shotgun (WGS) entry which is preliminary data.</text>
</comment>
<evidence type="ECO:0000313" key="4">
    <source>
        <dbReference type="EMBL" id="KAK6307912.1"/>
    </source>
</evidence>
<accession>A0AAN8R044</accession>
<dbReference type="AlphaFoldDB" id="A0AAN8R044"/>
<dbReference type="Proteomes" id="UP001356427">
    <property type="component" value="Unassembled WGS sequence"/>
</dbReference>
<dbReference type="InterPro" id="IPR049258">
    <property type="entry name" value="ODAD1_CC"/>
</dbReference>
<sequence length="605" mass="70116">MFQYALRCSHDRQRYIVKQTLLGMLSTRTFIQTITTMRRRRSACSVNSDSSDIDIDLLAETELSKLQRQFRIMEGDRQVYNVESQDLIRRQLREIQRLHGEREELLRSLRVSESPFRRWDDADATQNLSSMLVYRDRVEEQLDSEQGKMTYLRQEILTWESKLAGQRRGGSTTCLSQKSEANQTQKDSLILENKLDRGRVRFNKLLAKNGQLREELKILHVERKQFLPLYCRMERELQEIRKDIRDMMAQSTAAFKARVEAWCKRMLLKEKKVKDLTQYGTEVSELQRVISHDHRLKIFMSIKGNECSSQEEGQDLSCRQVEERQRRRLGLDTQGGAFGTLDSLQETFHKIHCVTGEEDLHKLVGTFIQIEEQNFALLNFVNEQNNEAETLKDEINQIRCEMEVFSREERRQHEEHRAMLQGVNVQQQATEQQVGAYQQLITSVGKILNQLKTGIDSVCHNIDCDLSVIEDKLGSSTGIRDSTIMTYLGLVERRTNELLTLQSFLSSKDLDKDYNPRMVARHVLGQSPPLVRQNKMVEPPISGDANDPEESLLTDKVKPLSKDELLPLVMTRMQRKAKIVQPEVRKSASKLSVVASRIRRGSLGL</sequence>
<evidence type="ECO:0000259" key="3">
    <source>
        <dbReference type="Pfam" id="PF21773"/>
    </source>
</evidence>
<name>A0AAN8R044_9TELE</name>
<dbReference type="GO" id="GO:0005930">
    <property type="term" value="C:axoneme"/>
    <property type="evidence" value="ECO:0007669"/>
    <property type="project" value="TreeGrafter"/>
</dbReference>
<protein>
    <recommendedName>
        <fullName evidence="3">ODAD1 central coiled coil region domain-containing protein</fullName>
    </recommendedName>
</protein>
<feature type="domain" description="ODAD1 central coiled coil region" evidence="3">
    <location>
        <begin position="185"/>
        <end position="475"/>
    </location>
</feature>
<reference evidence="4 5" key="1">
    <citation type="submission" date="2021-04" db="EMBL/GenBank/DDBJ databases">
        <authorList>
            <person name="De Guttry C."/>
            <person name="Zahm M."/>
            <person name="Klopp C."/>
            <person name="Cabau C."/>
            <person name="Louis A."/>
            <person name="Berthelot C."/>
            <person name="Parey E."/>
            <person name="Roest Crollius H."/>
            <person name="Montfort J."/>
            <person name="Robinson-Rechavi M."/>
            <person name="Bucao C."/>
            <person name="Bouchez O."/>
            <person name="Gislard M."/>
            <person name="Lluch J."/>
            <person name="Milhes M."/>
            <person name="Lampietro C."/>
            <person name="Lopez Roques C."/>
            <person name="Donnadieu C."/>
            <person name="Braasch I."/>
            <person name="Desvignes T."/>
            <person name="Postlethwait J."/>
            <person name="Bobe J."/>
            <person name="Wedekind C."/>
            <person name="Guiguen Y."/>
        </authorList>
    </citation>
    <scope>NUCLEOTIDE SEQUENCE [LARGE SCALE GENOMIC DNA]</scope>
    <source>
        <strain evidence="4">Cs_M1</strain>
        <tissue evidence="4">Blood</tissue>
    </source>
</reference>
<dbReference type="GO" id="GO:0003341">
    <property type="term" value="P:cilium movement"/>
    <property type="evidence" value="ECO:0007669"/>
    <property type="project" value="TreeGrafter"/>
</dbReference>
<organism evidence="4 5">
    <name type="scientific">Coregonus suidteri</name>
    <dbReference type="NCBI Taxonomy" id="861788"/>
    <lineage>
        <taxon>Eukaryota</taxon>
        <taxon>Metazoa</taxon>
        <taxon>Chordata</taxon>
        <taxon>Craniata</taxon>
        <taxon>Vertebrata</taxon>
        <taxon>Euteleostomi</taxon>
        <taxon>Actinopterygii</taxon>
        <taxon>Neopterygii</taxon>
        <taxon>Teleostei</taxon>
        <taxon>Protacanthopterygii</taxon>
        <taxon>Salmoniformes</taxon>
        <taxon>Salmonidae</taxon>
        <taxon>Coregoninae</taxon>
        <taxon>Coregonus</taxon>
    </lineage>
</organism>
<dbReference type="GO" id="GO:0036158">
    <property type="term" value="P:outer dynein arm assembly"/>
    <property type="evidence" value="ECO:0007669"/>
    <property type="project" value="TreeGrafter"/>
</dbReference>
<keyword evidence="5" id="KW-1185">Reference proteome</keyword>
<feature type="coiled-coil region" evidence="2">
    <location>
        <begin position="378"/>
        <end position="408"/>
    </location>
</feature>